<sequence>MKHYVRAALEKIIYFFRVHVSRKHDEFPYYLLIFISFIIFIGGINIFVELTEELSSKALLQFITR</sequence>
<dbReference type="STRING" id="287099.SAMN05660413_01159"/>
<evidence type="ECO:0000256" key="1">
    <source>
        <dbReference type="SAM" id="Phobius"/>
    </source>
</evidence>
<dbReference type="EMBL" id="FOVL01000005">
    <property type="protein sequence ID" value="SFN46150.1"/>
    <property type="molecule type" value="Genomic_DNA"/>
</dbReference>
<evidence type="ECO:0000313" key="3">
    <source>
        <dbReference type="Proteomes" id="UP000199153"/>
    </source>
</evidence>
<keyword evidence="3" id="KW-1185">Reference proteome</keyword>
<proteinExistence type="predicted"/>
<accession>A0A1I4Z8F0</accession>
<gene>
    <name evidence="2" type="ORF">SAMN05660413_01159</name>
</gene>
<evidence type="ECO:0000313" key="2">
    <source>
        <dbReference type="EMBL" id="SFN46150.1"/>
    </source>
</evidence>
<dbReference type="AlphaFoldDB" id="A0A1I4Z8F0"/>
<reference evidence="2 3" key="1">
    <citation type="submission" date="2016-10" db="EMBL/GenBank/DDBJ databases">
        <authorList>
            <person name="de Groot N.N."/>
        </authorList>
    </citation>
    <scope>NUCLEOTIDE SEQUENCE [LARGE SCALE GENOMIC DNA]</scope>
    <source>
        <strain evidence="2 3">DSM 17794</strain>
    </source>
</reference>
<keyword evidence="1" id="KW-0812">Transmembrane</keyword>
<dbReference type="Proteomes" id="UP000199153">
    <property type="component" value="Unassembled WGS sequence"/>
</dbReference>
<organism evidence="2 3">
    <name type="scientific">Salegentibacter flavus</name>
    <dbReference type="NCBI Taxonomy" id="287099"/>
    <lineage>
        <taxon>Bacteria</taxon>
        <taxon>Pseudomonadati</taxon>
        <taxon>Bacteroidota</taxon>
        <taxon>Flavobacteriia</taxon>
        <taxon>Flavobacteriales</taxon>
        <taxon>Flavobacteriaceae</taxon>
        <taxon>Salegentibacter</taxon>
    </lineage>
</organism>
<feature type="transmembrane region" description="Helical" evidence="1">
    <location>
        <begin position="27"/>
        <end position="48"/>
    </location>
</feature>
<protein>
    <submittedName>
        <fullName evidence="2">Uncharacterized protein</fullName>
    </submittedName>
</protein>
<keyword evidence="1" id="KW-0472">Membrane</keyword>
<name>A0A1I4Z8F0_9FLAO</name>
<keyword evidence="1" id="KW-1133">Transmembrane helix</keyword>